<feature type="transmembrane region" description="Helical" evidence="5">
    <location>
        <begin position="207"/>
        <end position="224"/>
    </location>
</feature>
<feature type="transmembrane region" description="Helical" evidence="5">
    <location>
        <begin position="114"/>
        <end position="135"/>
    </location>
</feature>
<keyword evidence="8" id="KW-1185">Reference proteome</keyword>
<feature type="transmembrane region" description="Helical" evidence="5">
    <location>
        <begin position="170"/>
        <end position="195"/>
    </location>
</feature>
<keyword evidence="2 5" id="KW-0812">Transmembrane</keyword>
<dbReference type="Proteomes" id="UP001501598">
    <property type="component" value="Unassembled WGS sequence"/>
</dbReference>
<dbReference type="InterPro" id="IPR036259">
    <property type="entry name" value="MFS_trans_sf"/>
</dbReference>
<evidence type="ECO:0000259" key="6">
    <source>
        <dbReference type="PROSITE" id="PS50850"/>
    </source>
</evidence>
<sequence length="461" mass="46738">MLWSMSVREDLFGRSRRSVTVGILLLISLIAFEQMGVGTAMPAVVADLARVEDYAWPFVAFIATTVVGTVLGGRWCDVRGPRLALLVAPAVFGAGLLVAGTADTFAQLLVGRLLQGLGAGAQGVAVYVLIAQVYAERSRPAVFGLVSSAWVVPSLVGPPVAGVVTEQLSWHWVFLGLLPLVAVAVLLVLPAVRGLTPPAESLPRRGLVPAAVAAALGVAGLSWAGQHTDVPGAVTAVVSLAVLVPALRRLVPPGTFAARRGIAAVVAGRGLIAGAFFTTTAFLPLMLTATHGWSLSAAGVPLIAGSLGWSSAAAWQGRRPELSRPRLLRIGMLGVAAGAAGLLLVAPAWGVAWLALPFWLVAGVGMGLGFSSLSALLLAESAAASTVGSAGSASAQVGYHSSAAQLADQLAQATFVGLGGALLALLTTPAVALTVLLVVLVAMALCGAWIAPRTGSREVVA</sequence>
<evidence type="ECO:0000256" key="1">
    <source>
        <dbReference type="ARBA" id="ARBA00004651"/>
    </source>
</evidence>
<name>A0ABP8RXG5_9PSEU</name>
<feature type="transmembrane region" description="Helical" evidence="5">
    <location>
        <begin position="142"/>
        <end position="164"/>
    </location>
</feature>
<evidence type="ECO:0000256" key="2">
    <source>
        <dbReference type="ARBA" id="ARBA00022692"/>
    </source>
</evidence>
<comment type="subcellular location">
    <subcellularLocation>
        <location evidence="1">Cell membrane</location>
        <topology evidence="1">Multi-pass membrane protein</topology>
    </subcellularLocation>
</comment>
<feature type="transmembrane region" description="Helical" evidence="5">
    <location>
        <begin position="262"/>
        <end position="287"/>
    </location>
</feature>
<protein>
    <submittedName>
        <fullName evidence="7">MFS transporter</fullName>
    </submittedName>
</protein>
<keyword evidence="4 5" id="KW-0472">Membrane</keyword>
<dbReference type="InterPro" id="IPR020846">
    <property type="entry name" value="MFS_dom"/>
</dbReference>
<feature type="transmembrane region" description="Helical" evidence="5">
    <location>
        <begin position="432"/>
        <end position="451"/>
    </location>
</feature>
<dbReference type="PANTHER" id="PTHR23501">
    <property type="entry name" value="MAJOR FACILITATOR SUPERFAMILY"/>
    <property type="match status" value="1"/>
</dbReference>
<dbReference type="InterPro" id="IPR005829">
    <property type="entry name" value="Sugar_transporter_CS"/>
</dbReference>
<proteinExistence type="predicted"/>
<dbReference type="PANTHER" id="PTHR23501:SF154">
    <property type="entry name" value="MULTIDRUG-EFFLUX TRANSPORTER RV1634-RELATED"/>
    <property type="match status" value="1"/>
</dbReference>
<dbReference type="InterPro" id="IPR011701">
    <property type="entry name" value="MFS"/>
</dbReference>
<organism evidence="7 8">
    <name type="scientific">Pseudonocardia xishanensis</name>
    <dbReference type="NCBI Taxonomy" id="630995"/>
    <lineage>
        <taxon>Bacteria</taxon>
        <taxon>Bacillati</taxon>
        <taxon>Actinomycetota</taxon>
        <taxon>Actinomycetes</taxon>
        <taxon>Pseudonocardiales</taxon>
        <taxon>Pseudonocardiaceae</taxon>
        <taxon>Pseudonocardia</taxon>
    </lineage>
</organism>
<accession>A0ABP8RXG5</accession>
<feature type="domain" description="Major facilitator superfamily (MFS) profile" evidence="6">
    <location>
        <begin position="19"/>
        <end position="447"/>
    </location>
</feature>
<comment type="caution">
    <text evidence="7">The sequence shown here is derived from an EMBL/GenBank/DDBJ whole genome shotgun (WGS) entry which is preliminary data.</text>
</comment>
<gene>
    <name evidence="7" type="ORF">GCM10023175_49650</name>
</gene>
<dbReference type="Gene3D" id="1.20.1250.20">
    <property type="entry name" value="MFS general substrate transporter like domains"/>
    <property type="match status" value="1"/>
</dbReference>
<feature type="transmembrane region" description="Helical" evidence="5">
    <location>
        <begin position="83"/>
        <end position="102"/>
    </location>
</feature>
<dbReference type="SUPFAM" id="SSF103473">
    <property type="entry name" value="MFS general substrate transporter"/>
    <property type="match status" value="1"/>
</dbReference>
<evidence type="ECO:0000256" key="5">
    <source>
        <dbReference type="SAM" id="Phobius"/>
    </source>
</evidence>
<feature type="transmembrane region" description="Helical" evidence="5">
    <location>
        <begin position="58"/>
        <end position="76"/>
    </location>
</feature>
<dbReference type="EMBL" id="BAABGT010000075">
    <property type="protein sequence ID" value="GAA4553517.1"/>
    <property type="molecule type" value="Genomic_DNA"/>
</dbReference>
<evidence type="ECO:0000256" key="3">
    <source>
        <dbReference type="ARBA" id="ARBA00022989"/>
    </source>
</evidence>
<feature type="transmembrane region" description="Helical" evidence="5">
    <location>
        <begin position="293"/>
        <end position="315"/>
    </location>
</feature>
<reference evidence="8" key="1">
    <citation type="journal article" date="2019" name="Int. J. Syst. Evol. Microbiol.">
        <title>The Global Catalogue of Microorganisms (GCM) 10K type strain sequencing project: providing services to taxonomists for standard genome sequencing and annotation.</title>
        <authorList>
            <consortium name="The Broad Institute Genomics Platform"/>
            <consortium name="The Broad Institute Genome Sequencing Center for Infectious Disease"/>
            <person name="Wu L."/>
            <person name="Ma J."/>
        </authorList>
    </citation>
    <scope>NUCLEOTIDE SEQUENCE [LARGE SCALE GENOMIC DNA]</scope>
    <source>
        <strain evidence="8">JCM 17906</strain>
    </source>
</reference>
<evidence type="ECO:0000256" key="4">
    <source>
        <dbReference type="ARBA" id="ARBA00023136"/>
    </source>
</evidence>
<dbReference type="Pfam" id="PF07690">
    <property type="entry name" value="MFS_1"/>
    <property type="match status" value="1"/>
</dbReference>
<evidence type="ECO:0000313" key="8">
    <source>
        <dbReference type="Proteomes" id="UP001501598"/>
    </source>
</evidence>
<keyword evidence="3 5" id="KW-1133">Transmembrane helix</keyword>
<dbReference type="PROSITE" id="PS00217">
    <property type="entry name" value="SUGAR_TRANSPORT_2"/>
    <property type="match status" value="1"/>
</dbReference>
<feature type="transmembrane region" description="Helical" evidence="5">
    <location>
        <begin position="358"/>
        <end position="379"/>
    </location>
</feature>
<feature type="transmembrane region" description="Helical" evidence="5">
    <location>
        <begin position="230"/>
        <end position="250"/>
    </location>
</feature>
<feature type="transmembrane region" description="Helical" evidence="5">
    <location>
        <begin position="327"/>
        <end position="352"/>
    </location>
</feature>
<evidence type="ECO:0000313" key="7">
    <source>
        <dbReference type="EMBL" id="GAA4553517.1"/>
    </source>
</evidence>
<dbReference type="PRINTS" id="PR01036">
    <property type="entry name" value="TCRTETB"/>
</dbReference>
<dbReference type="PROSITE" id="PS50850">
    <property type="entry name" value="MFS"/>
    <property type="match status" value="1"/>
</dbReference>